<reference evidence="10 11" key="4">
    <citation type="journal article" date="2019" name="Nat. Med.">
        <title>A library of human gut bacterial isolates paired with longitudinal multiomics data enables mechanistic microbiome research.</title>
        <authorList>
            <person name="Poyet M."/>
            <person name="Groussin M."/>
            <person name="Gibbons S.M."/>
            <person name="Avila-Pacheco J."/>
            <person name="Jiang X."/>
            <person name="Kearney S.M."/>
            <person name="Perrotta A.R."/>
            <person name="Berdy B."/>
            <person name="Zhao S."/>
            <person name="Lieberman T.D."/>
            <person name="Swanson P.K."/>
            <person name="Smith M."/>
            <person name="Roesemann S."/>
            <person name="Alexander J.E."/>
            <person name="Rich S.A."/>
            <person name="Livny J."/>
            <person name="Vlamakis H."/>
            <person name="Clish C."/>
            <person name="Bullock K."/>
            <person name="Deik A."/>
            <person name="Scott J."/>
            <person name="Pierce K.A."/>
            <person name="Xavier R.J."/>
            <person name="Alm E.J."/>
        </authorList>
    </citation>
    <scope>NUCLEOTIDE SEQUENCE [LARGE SCALE GENOMIC DNA]</scope>
    <source>
        <strain evidence="5 11">BIOML-A10</strain>
        <strain evidence="4 10">BIOML-A11</strain>
    </source>
</reference>
<dbReference type="CDD" id="cd00060">
    <property type="entry name" value="FHA"/>
    <property type="match status" value="1"/>
</dbReference>
<gene>
    <name evidence="6" type="ORF">B5F32_03890</name>
    <name evidence="2" type="ORF">ERS852429_00420</name>
    <name evidence="3" type="ORF">ERS852560_00202</name>
    <name evidence="5" type="ORF">GKD54_01340</name>
    <name evidence="4" type="ORF">GKD58_01340</name>
</gene>
<evidence type="ECO:0000259" key="1">
    <source>
        <dbReference type="PROSITE" id="PS50006"/>
    </source>
</evidence>
<dbReference type="SUPFAM" id="SSF49879">
    <property type="entry name" value="SMAD/FHA domain"/>
    <property type="match status" value="1"/>
</dbReference>
<dbReference type="EMBL" id="NFJX01000003">
    <property type="protein sequence ID" value="OUP20971.1"/>
    <property type="molecule type" value="Genomic_DNA"/>
</dbReference>
<evidence type="ECO:0000313" key="11">
    <source>
        <dbReference type="Proteomes" id="UP000471216"/>
    </source>
</evidence>
<name>A0A173RDC4_PARDI</name>
<dbReference type="AlphaFoldDB" id="A0A173RDC4"/>
<dbReference type="EMBL" id="CZBM01000001">
    <property type="protein sequence ID" value="CUP52709.1"/>
    <property type="molecule type" value="Genomic_DNA"/>
</dbReference>
<reference evidence="9" key="2">
    <citation type="submission" date="2017-04" db="EMBL/GenBank/DDBJ databases">
        <title>Function of individual gut microbiota members based on whole genome sequencing of pure cultures obtained from chicken caecum.</title>
        <authorList>
            <person name="Medvecky M."/>
            <person name="Cejkova D."/>
            <person name="Polansky O."/>
            <person name="Karasova D."/>
            <person name="Kubasova T."/>
            <person name="Cizek A."/>
            <person name="Rychlik I."/>
        </authorList>
    </citation>
    <scope>NUCLEOTIDE SEQUENCE [LARGE SCALE GENOMIC DNA]</scope>
    <source>
        <strain evidence="9">An199</strain>
    </source>
</reference>
<dbReference type="EMBL" id="WKMW01000001">
    <property type="protein sequence ID" value="MRY82926.1"/>
    <property type="molecule type" value="Genomic_DNA"/>
</dbReference>
<proteinExistence type="predicted"/>
<dbReference type="Gene3D" id="2.60.200.20">
    <property type="match status" value="1"/>
</dbReference>
<evidence type="ECO:0000313" key="3">
    <source>
        <dbReference type="EMBL" id="CUP52709.1"/>
    </source>
</evidence>
<evidence type="ECO:0000313" key="6">
    <source>
        <dbReference type="EMBL" id="OUP20971.1"/>
    </source>
</evidence>
<evidence type="ECO:0000313" key="10">
    <source>
        <dbReference type="Proteomes" id="UP000450599"/>
    </source>
</evidence>
<dbReference type="PROSITE" id="PS50006">
    <property type="entry name" value="FHA_DOMAIN"/>
    <property type="match status" value="1"/>
</dbReference>
<reference evidence="6" key="3">
    <citation type="journal article" date="2018" name="BMC Genomics">
        <title>Whole genome sequencing and function prediction of 133 gut anaerobes isolated from chicken caecum in pure cultures.</title>
        <authorList>
            <person name="Medvecky M."/>
            <person name="Cejkova D."/>
            <person name="Polansky O."/>
            <person name="Karasova D."/>
            <person name="Kubasova T."/>
            <person name="Cizek A."/>
            <person name="Rychlik I."/>
        </authorList>
    </citation>
    <scope>NUCLEOTIDE SEQUENCE</scope>
    <source>
        <strain evidence="6">An199</strain>
    </source>
</reference>
<protein>
    <submittedName>
        <fullName evidence="2 4">FHA domain</fullName>
    </submittedName>
</protein>
<evidence type="ECO:0000313" key="7">
    <source>
        <dbReference type="Proteomes" id="UP000095332"/>
    </source>
</evidence>
<evidence type="ECO:0000313" key="9">
    <source>
        <dbReference type="Proteomes" id="UP000195950"/>
    </source>
</evidence>
<dbReference type="Proteomes" id="UP000195950">
    <property type="component" value="Unassembled WGS sequence"/>
</dbReference>
<dbReference type="Pfam" id="PF00498">
    <property type="entry name" value="FHA"/>
    <property type="match status" value="1"/>
</dbReference>
<evidence type="ECO:0000313" key="2">
    <source>
        <dbReference type="EMBL" id="CUM75777.1"/>
    </source>
</evidence>
<dbReference type="InterPro" id="IPR008984">
    <property type="entry name" value="SMAD_FHA_dom_sf"/>
</dbReference>
<feature type="domain" description="FHA" evidence="1">
    <location>
        <begin position="87"/>
        <end position="146"/>
    </location>
</feature>
<dbReference type="Proteomes" id="UP000095332">
    <property type="component" value="Unassembled WGS sequence"/>
</dbReference>
<dbReference type="Proteomes" id="UP000450599">
    <property type="component" value="Unassembled WGS sequence"/>
</dbReference>
<dbReference type="EMBL" id="WKMX01000001">
    <property type="protein sequence ID" value="MRZ04879.1"/>
    <property type="molecule type" value="Genomic_DNA"/>
</dbReference>
<dbReference type="RefSeq" id="WP_057318741.1">
    <property type="nucleotide sequence ID" value="NZ_CP042285.1"/>
</dbReference>
<sequence length="171" mass="18934">MIAVKCPHCHVGLKVDEGKIPLGITSFKCPKCKEPIPLSLLSEKSNHQEVDSDTILVTPVKTGIGRLTVLPDADTPEQAFPLHEGKVVIGRKSNASQATMPIITSDRTMSREHICIEVKKDSKGGYKHFLTDNNSKNHTLYNNSYLENGEVVVLNDNDEIIIGRTVLRFNE</sequence>
<evidence type="ECO:0000313" key="5">
    <source>
        <dbReference type="EMBL" id="MRZ04879.1"/>
    </source>
</evidence>
<reference evidence="7 8" key="1">
    <citation type="submission" date="2015-09" db="EMBL/GenBank/DDBJ databases">
        <authorList>
            <consortium name="Pathogen Informatics"/>
        </authorList>
    </citation>
    <scope>NUCLEOTIDE SEQUENCE [LARGE SCALE GENOMIC DNA]</scope>
    <source>
        <strain evidence="2 8">2789STDY5608872</strain>
        <strain evidence="3 7">2789STDY5834948</strain>
    </source>
</reference>
<evidence type="ECO:0000313" key="4">
    <source>
        <dbReference type="EMBL" id="MRY82926.1"/>
    </source>
</evidence>
<organism evidence="2 8">
    <name type="scientific">Parabacteroides distasonis</name>
    <dbReference type="NCBI Taxonomy" id="823"/>
    <lineage>
        <taxon>Bacteria</taxon>
        <taxon>Pseudomonadati</taxon>
        <taxon>Bacteroidota</taxon>
        <taxon>Bacteroidia</taxon>
        <taxon>Bacteroidales</taxon>
        <taxon>Tannerellaceae</taxon>
        <taxon>Parabacteroides</taxon>
    </lineage>
</organism>
<dbReference type="GeneID" id="93525720"/>
<dbReference type="Proteomes" id="UP000471216">
    <property type="component" value="Unassembled WGS sequence"/>
</dbReference>
<accession>A0A173RDC4</accession>
<dbReference type="EMBL" id="CYXP01000001">
    <property type="protein sequence ID" value="CUM75777.1"/>
    <property type="molecule type" value="Genomic_DNA"/>
</dbReference>
<evidence type="ECO:0000313" key="8">
    <source>
        <dbReference type="Proteomes" id="UP000095591"/>
    </source>
</evidence>
<dbReference type="Proteomes" id="UP000095591">
    <property type="component" value="Unassembled WGS sequence"/>
</dbReference>
<dbReference type="InterPro" id="IPR000253">
    <property type="entry name" value="FHA_dom"/>
</dbReference>